<organism evidence="3 4">
    <name type="scientific">Paramecium octaurelia</name>
    <dbReference type="NCBI Taxonomy" id="43137"/>
    <lineage>
        <taxon>Eukaryota</taxon>
        <taxon>Sar</taxon>
        <taxon>Alveolata</taxon>
        <taxon>Ciliophora</taxon>
        <taxon>Intramacronucleata</taxon>
        <taxon>Oligohymenophorea</taxon>
        <taxon>Peniculida</taxon>
        <taxon>Parameciidae</taxon>
        <taxon>Paramecium</taxon>
    </lineage>
</organism>
<evidence type="ECO:0000313" key="3">
    <source>
        <dbReference type="EMBL" id="CAD8136015.1"/>
    </source>
</evidence>
<gene>
    <name evidence="3" type="ORF">POCTA_138.1.T0070145</name>
</gene>
<evidence type="ECO:0000256" key="1">
    <source>
        <dbReference type="SAM" id="Coils"/>
    </source>
</evidence>
<name>A0A8S1S8B6_PAROT</name>
<accession>A0A8S1S8B6</accession>
<comment type="caution">
    <text evidence="3">The sequence shown here is derived from an EMBL/GenBank/DDBJ whole genome shotgun (WGS) entry which is preliminary data.</text>
</comment>
<feature type="region of interest" description="Disordered" evidence="2">
    <location>
        <begin position="344"/>
        <end position="374"/>
    </location>
</feature>
<feature type="compositionally biased region" description="Basic and acidic residues" evidence="2">
    <location>
        <begin position="346"/>
        <end position="358"/>
    </location>
</feature>
<protein>
    <submittedName>
        <fullName evidence="3">Uncharacterized protein</fullName>
    </submittedName>
</protein>
<dbReference type="Proteomes" id="UP000683925">
    <property type="component" value="Unassembled WGS sequence"/>
</dbReference>
<reference evidence="3" key="1">
    <citation type="submission" date="2021-01" db="EMBL/GenBank/DDBJ databases">
        <authorList>
            <consortium name="Genoscope - CEA"/>
            <person name="William W."/>
        </authorList>
    </citation>
    <scope>NUCLEOTIDE SEQUENCE</scope>
</reference>
<keyword evidence="1" id="KW-0175">Coiled coil</keyword>
<feature type="compositionally biased region" description="Polar residues" evidence="2">
    <location>
        <begin position="104"/>
        <end position="130"/>
    </location>
</feature>
<evidence type="ECO:0000313" key="4">
    <source>
        <dbReference type="Proteomes" id="UP000683925"/>
    </source>
</evidence>
<feature type="coiled-coil region" evidence="1">
    <location>
        <begin position="35"/>
        <end position="103"/>
    </location>
</feature>
<feature type="region of interest" description="Disordered" evidence="2">
    <location>
        <begin position="104"/>
        <end position="204"/>
    </location>
</feature>
<feature type="compositionally biased region" description="Polar residues" evidence="2">
    <location>
        <begin position="359"/>
        <end position="372"/>
    </location>
</feature>
<dbReference type="OrthoDB" id="316403at2759"/>
<dbReference type="EMBL" id="CAJJDP010000006">
    <property type="protein sequence ID" value="CAD8136015.1"/>
    <property type="molecule type" value="Genomic_DNA"/>
</dbReference>
<keyword evidence="4" id="KW-1185">Reference proteome</keyword>
<feature type="compositionally biased region" description="Basic residues" evidence="2">
    <location>
        <begin position="172"/>
        <end position="182"/>
    </location>
</feature>
<sequence>MNKKKLNDHLRTVNDLNLNTISDQTQSFILKDSQIMKLTTQIDQQNQRINRLIKTIDESRYEQHKKFNHHFQELFNSNTKQYNKEILKELSGLKQQFDKIEETQSYQATKQKSHYQSHLPPLQSSSFEQQNSEKKVQNLQKQTQKLKNRGIKSSSIDEKEIQDFNQQIQPKKQSHSVHKKSKTNYTKTEVSPPSSPKKKISIMSKQRERIQKLDNTNNFHHFQDPLMIPTKQPFEYEKLTTKSQQKKYFNLKKSRQLLRRFKAISICVWLSQTLLKQCKKIWHENYMIFKDWSQELIGRFDSYYQGAQTVPAQSCKNMNKALKSPLSPPDLKFNAESIAKSSYKPFKPEKTQSAKGKQDPNLNPSYNGQYNSEYHKEFDPKHLNQCPAKEVLEEVARSTQF</sequence>
<proteinExistence type="predicted"/>
<evidence type="ECO:0000256" key="2">
    <source>
        <dbReference type="SAM" id="MobiDB-lite"/>
    </source>
</evidence>
<dbReference type="AlphaFoldDB" id="A0A8S1S8B6"/>